<organism evidence="2">
    <name type="scientific">Cacopsylla melanoneura</name>
    <dbReference type="NCBI Taxonomy" id="428564"/>
    <lineage>
        <taxon>Eukaryota</taxon>
        <taxon>Metazoa</taxon>
        <taxon>Ecdysozoa</taxon>
        <taxon>Arthropoda</taxon>
        <taxon>Hexapoda</taxon>
        <taxon>Insecta</taxon>
        <taxon>Pterygota</taxon>
        <taxon>Neoptera</taxon>
        <taxon>Paraneoptera</taxon>
        <taxon>Hemiptera</taxon>
        <taxon>Sternorrhyncha</taxon>
        <taxon>Psylloidea</taxon>
        <taxon>Psyllidae</taxon>
        <taxon>Psyllinae</taxon>
        <taxon>Cacopsylla</taxon>
    </lineage>
</organism>
<dbReference type="GO" id="GO:0016301">
    <property type="term" value="F:kinase activity"/>
    <property type="evidence" value="ECO:0007669"/>
    <property type="project" value="UniProtKB-KW"/>
</dbReference>
<dbReference type="EMBL" id="HBUF01389804">
    <property type="protein sequence ID" value="CAG6733430.1"/>
    <property type="molecule type" value="Transcribed_RNA"/>
</dbReference>
<dbReference type="AlphaFoldDB" id="A0A8D8YQV1"/>
<evidence type="ECO:0000259" key="1">
    <source>
        <dbReference type="PROSITE" id="PS51286"/>
    </source>
</evidence>
<sequence>MFTKHLNHYQKFLSRSRADALFSPKNSITQSRITCQIHQCFDSLATNIRSVSTNTWAVQGLSCHCIKLTPRRIPTTSNVSLRTDSDRLRKLTTHSNLCTGVSTKFDPFVKNNLNQLSIPTVRSFSSSCHNFSTAVEHKTGYKVYHETENKLLYAMVSRIPELKDSLAPVFTYVEEEDLITDSEFEKLTKTDFSNADKSDILESFKKITYYMYEKEDNLTHPSFDNICQALVSSIKDLSDDDICKLMYLLQIWSPKCYRKDRNYFDIFAEIDKIQIERLSQGNNYYSLDQLLLLIDFWSHLNLLRSSNFCKLGLRKLLNKSHQLNAKQFVQVMFYHCRNRTFHPLVNTYEVELTFEKRYDQLTPQEIAIVLLAFFKSEKQFNNKNIPVKVGKTFIKHAQELDSISINGFLKSLKFYFPFAHWNIMHQVCDKLCQILDNHSHQVLANAATVSTKIDVYHADLINKVVEKAIENKDLLRIKDFEKVLFPVMIYNHKLKQPELVDIVTEEFLSDKRQPEVAQYPKTIISLVHHLIMLNSFNHKLIAMCMDLEFLHESFGKKLSGYNLPKELLAIDFSVAIEAPEYTGPRLPENLRHILCKHYAWRKPGELFHNQVVKSDELGISIMSKLTQLLGGKEYVHLAYVLPHFIRPDILFCVKDGKPVPIPVGMTDFVYMNPHPPVPTGKWYAIVLMSFSHQVKNTENHYKGNFMCKTRQLKKLGYEPIVVSAFEWTDETEQVRDKILRDKILGFLNTENTAVSVEG</sequence>
<evidence type="ECO:0000313" key="2">
    <source>
        <dbReference type="EMBL" id="CAG6733430.1"/>
    </source>
</evidence>
<proteinExistence type="predicted"/>
<accession>A0A8D8YQV1</accession>
<dbReference type="InterPro" id="IPR013584">
    <property type="entry name" value="RAP"/>
</dbReference>
<keyword evidence="2" id="KW-0808">Transferase</keyword>
<dbReference type="SMART" id="SM00952">
    <property type="entry name" value="RAP"/>
    <property type="match status" value="1"/>
</dbReference>
<dbReference type="PROSITE" id="PS51286">
    <property type="entry name" value="RAP"/>
    <property type="match status" value="1"/>
</dbReference>
<name>A0A8D8YQV1_9HEMI</name>
<protein>
    <submittedName>
        <fullName evidence="2">FAST kinase domain-containing protein 5</fullName>
    </submittedName>
</protein>
<keyword evidence="2" id="KW-0418">Kinase</keyword>
<reference evidence="2" key="1">
    <citation type="submission" date="2021-05" db="EMBL/GenBank/DDBJ databases">
        <authorList>
            <person name="Alioto T."/>
            <person name="Alioto T."/>
            <person name="Gomez Garrido J."/>
        </authorList>
    </citation>
    <scope>NUCLEOTIDE SEQUENCE</scope>
</reference>
<feature type="domain" description="RAP" evidence="1">
    <location>
        <begin position="683"/>
        <end position="741"/>
    </location>
</feature>